<comment type="catalytic activity">
    <reaction evidence="8">
        <text>2,5-diamino-6-(1-D-ribitylamino)pyrimidin-4(3H)-one 5'-phosphate + NADP(+) = 2,5-diamino-6-(1-D-ribosylamino)pyrimidin-4(3H)-one 5'-phosphate + NADPH + H(+)</text>
        <dbReference type="Rhea" id="RHEA:27278"/>
        <dbReference type="ChEBI" id="CHEBI:15378"/>
        <dbReference type="ChEBI" id="CHEBI:57783"/>
        <dbReference type="ChEBI" id="CHEBI:58349"/>
        <dbReference type="ChEBI" id="CHEBI:58890"/>
        <dbReference type="ChEBI" id="CHEBI:59545"/>
        <dbReference type="EC" id="1.1.1.302"/>
    </reaction>
</comment>
<proteinExistence type="inferred from homology"/>
<evidence type="ECO:0000256" key="5">
    <source>
        <dbReference type="ARBA" id="ARBA00022857"/>
    </source>
</evidence>
<dbReference type="EMBL" id="PGCK01000010">
    <property type="protein sequence ID" value="MCD1295764.1"/>
    <property type="molecule type" value="Genomic_DNA"/>
</dbReference>
<dbReference type="NCBIfam" id="TIGR01508">
    <property type="entry name" value="rib_reduct_arch"/>
    <property type="match status" value="1"/>
</dbReference>
<evidence type="ECO:0000256" key="3">
    <source>
        <dbReference type="ARBA" id="ARBA00011738"/>
    </source>
</evidence>
<evidence type="ECO:0000259" key="10">
    <source>
        <dbReference type="Pfam" id="PF01872"/>
    </source>
</evidence>
<comment type="catalytic activity">
    <reaction evidence="7">
        <text>2,5-diamino-6-(1-D-ribitylamino)pyrimidin-4(3H)-one 5'-phosphate + NAD(+) = 2,5-diamino-6-(1-D-ribosylamino)pyrimidin-4(3H)-one 5'-phosphate + NADH + H(+)</text>
        <dbReference type="Rhea" id="RHEA:27274"/>
        <dbReference type="ChEBI" id="CHEBI:15378"/>
        <dbReference type="ChEBI" id="CHEBI:57540"/>
        <dbReference type="ChEBI" id="CHEBI:57945"/>
        <dbReference type="ChEBI" id="CHEBI:58890"/>
        <dbReference type="ChEBI" id="CHEBI:59545"/>
        <dbReference type="EC" id="1.1.1.302"/>
    </reaction>
</comment>
<sequence>MLKDRPFTFINSAMSADGKISTKKRKQVKISGKTDFDRVDGLRAGSDAVMVGIGTVLADDPSLTVKSEERRRKRVESGLDENPVRIVVDSQARTPLDADIFKKGTGKRIIVVSRSAPADRVEALSKKAEILVAGECQVDLVEMAHGLKNREINRLMVEGGATLNWGMVRSGLVDEISVFVGNLIIGGKDAPTFMDGEGILEREEAIGLELKKFEPMDEGIVLTWRVK</sequence>
<dbReference type="GO" id="GO:0009231">
    <property type="term" value="P:riboflavin biosynthetic process"/>
    <property type="evidence" value="ECO:0007669"/>
    <property type="project" value="UniProtKB-KW"/>
</dbReference>
<dbReference type="RefSeq" id="WP_230742621.1">
    <property type="nucleotide sequence ID" value="NZ_PGCK01000010.1"/>
</dbReference>
<evidence type="ECO:0000256" key="2">
    <source>
        <dbReference type="ARBA" id="ARBA00009723"/>
    </source>
</evidence>
<dbReference type="InterPro" id="IPR006401">
    <property type="entry name" value="Rib_reduct_arc"/>
</dbReference>
<accession>A0AAP2RE94</accession>
<dbReference type="InterPro" id="IPR002734">
    <property type="entry name" value="RibDG_C"/>
</dbReference>
<evidence type="ECO:0000256" key="1">
    <source>
        <dbReference type="ARBA" id="ARBA00005104"/>
    </source>
</evidence>
<name>A0AAP2RE94_9EURY</name>
<comment type="pathway">
    <text evidence="1">Cofactor biosynthesis; riboflavin biosynthesis.</text>
</comment>
<gene>
    <name evidence="11" type="ORF">CUJ83_12215</name>
</gene>
<dbReference type="NCBIfam" id="TIGR00227">
    <property type="entry name" value="ribD_Cterm"/>
    <property type="match status" value="1"/>
</dbReference>
<keyword evidence="6" id="KW-0560">Oxidoreductase</keyword>
<keyword evidence="5" id="KW-0521">NADP</keyword>
<dbReference type="GO" id="GO:0050661">
    <property type="term" value="F:NADP binding"/>
    <property type="evidence" value="ECO:0007669"/>
    <property type="project" value="InterPro"/>
</dbReference>
<keyword evidence="12" id="KW-1185">Reference proteome</keyword>
<dbReference type="GO" id="GO:0008703">
    <property type="term" value="F:5-amino-6-(5-phosphoribosylamino)uracil reductase activity"/>
    <property type="evidence" value="ECO:0007669"/>
    <property type="project" value="InterPro"/>
</dbReference>
<dbReference type="PANTHER" id="PTHR38011">
    <property type="entry name" value="DIHYDROFOLATE REDUCTASE FAMILY PROTEIN (AFU_ORTHOLOGUE AFUA_8G06820)"/>
    <property type="match status" value="1"/>
</dbReference>
<dbReference type="InterPro" id="IPR011549">
    <property type="entry name" value="RibD_C"/>
</dbReference>
<evidence type="ECO:0000256" key="8">
    <source>
        <dbReference type="ARBA" id="ARBA00049020"/>
    </source>
</evidence>
<evidence type="ECO:0000256" key="9">
    <source>
        <dbReference type="NCBIfam" id="TIGR01508"/>
    </source>
</evidence>
<dbReference type="InterPro" id="IPR050765">
    <property type="entry name" value="Riboflavin_Biosynth_HTPR"/>
</dbReference>
<comment type="caution">
    <text evidence="11">The sequence shown here is derived from an EMBL/GenBank/DDBJ whole genome shotgun (WGS) entry which is preliminary data.</text>
</comment>
<dbReference type="PANTHER" id="PTHR38011:SF7">
    <property type="entry name" value="2,5-DIAMINO-6-RIBOSYLAMINO-4(3H)-PYRIMIDINONE 5'-PHOSPHATE REDUCTASE"/>
    <property type="match status" value="1"/>
</dbReference>
<dbReference type="Pfam" id="PF01872">
    <property type="entry name" value="RibD_C"/>
    <property type="match status" value="1"/>
</dbReference>
<organism evidence="11 12">
    <name type="scientific">Methanooceanicella nereidis</name>
    <dbReference type="NCBI Taxonomy" id="2052831"/>
    <lineage>
        <taxon>Archaea</taxon>
        <taxon>Methanobacteriati</taxon>
        <taxon>Methanobacteriota</taxon>
        <taxon>Stenosarchaea group</taxon>
        <taxon>Methanomicrobia</taxon>
        <taxon>Methanocellales</taxon>
        <taxon>Methanocellaceae</taxon>
        <taxon>Methanooceanicella</taxon>
    </lineage>
</organism>
<reference evidence="11 12" key="1">
    <citation type="submission" date="2017-11" db="EMBL/GenBank/DDBJ databases">
        <title>Isolation and Characterization of Family Methanocellaceae Species from Potential Methane Hydrate Area Offshore Southwestern Taiwan.</title>
        <authorList>
            <person name="Zhang W.-L."/>
            <person name="Chen W.-C."/>
            <person name="Lai M.-C."/>
            <person name="Chen S.-C."/>
        </authorList>
    </citation>
    <scope>NUCLEOTIDE SEQUENCE [LARGE SCALE GENOMIC DNA]</scope>
    <source>
        <strain evidence="11 12">CWC-04</strain>
    </source>
</reference>
<dbReference type="InterPro" id="IPR024072">
    <property type="entry name" value="DHFR-like_dom_sf"/>
</dbReference>
<comment type="subunit">
    <text evidence="3">Homodimer.</text>
</comment>
<comment type="similarity">
    <text evidence="2">Belongs to the HTP reductase family.</text>
</comment>
<dbReference type="Gene3D" id="3.40.430.10">
    <property type="entry name" value="Dihydrofolate Reductase, subunit A"/>
    <property type="match status" value="1"/>
</dbReference>
<dbReference type="Proteomes" id="UP001320159">
    <property type="component" value="Unassembled WGS sequence"/>
</dbReference>
<feature type="domain" description="Bacterial bifunctional deaminase-reductase C-terminal" evidence="10">
    <location>
        <begin position="6"/>
        <end position="222"/>
    </location>
</feature>
<keyword evidence="4" id="KW-0686">Riboflavin biosynthesis</keyword>
<dbReference type="EC" id="1.1.1.302" evidence="9"/>
<evidence type="ECO:0000313" key="11">
    <source>
        <dbReference type="EMBL" id="MCD1295764.1"/>
    </source>
</evidence>
<evidence type="ECO:0000313" key="12">
    <source>
        <dbReference type="Proteomes" id="UP001320159"/>
    </source>
</evidence>
<evidence type="ECO:0000256" key="7">
    <source>
        <dbReference type="ARBA" id="ARBA00047550"/>
    </source>
</evidence>
<dbReference type="AlphaFoldDB" id="A0AAP2RE94"/>
<evidence type="ECO:0000256" key="6">
    <source>
        <dbReference type="ARBA" id="ARBA00023002"/>
    </source>
</evidence>
<protein>
    <recommendedName>
        <fullName evidence="9">2,5-diamino-6-(ribosylamino)-4(3H)-pyrimidinone 5'-phosphate reductase</fullName>
        <ecNumber evidence="9">1.1.1.302</ecNumber>
    </recommendedName>
</protein>
<evidence type="ECO:0000256" key="4">
    <source>
        <dbReference type="ARBA" id="ARBA00022619"/>
    </source>
</evidence>
<dbReference type="SUPFAM" id="SSF53597">
    <property type="entry name" value="Dihydrofolate reductase-like"/>
    <property type="match status" value="1"/>
</dbReference>